<reference evidence="7" key="2">
    <citation type="journal article" date="2010" name="Stand. Genomic Sci.">
        <title>Complete genome sequence of Vulcanisaeta distributa type strain (IC-017T).</title>
        <authorList>
            <person name="Mavromatis K."/>
            <person name="Sikorski J."/>
            <person name="Pabst E."/>
            <person name="Teshima H."/>
            <person name="Lapidus A."/>
            <person name="Lucas S."/>
            <person name="Nolan M."/>
            <person name="Glavina Del Rio T."/>
            <person name="Cheng J."/>
            <person name="Bruce D."/>
            <person name="Goodwin L."/>
            <person name="Pitluck S."/>
            <person name="Liolios K."/>
            <person name="Ivanova N."/>
            <person name="Mikhailova N."/>
            <person name="Pati A."/>
            <person name="Chen A."/>
            <person name="Palaniappan K."/>
            <person name="Land M."/>
            <person name="Hauser L."/>
            <person name="Chang Y."/>
            <person name="Jeffries C."/>
            <person name="Rohde M."/>
            <person name="Spring S."/>
            <person name="Goker M."/>
            <person name="Wirth R."/>
            <person name="Woyke T."/>
            <person name="Bristow J."/>
            <person name="Eisen J."/>
            <person name="Markowitz V."/>
            <person name="Hugenholtz P."/>
            <person name="Klenk H."/>
            <person name="Kyrpides N."/>
        </authorList>
    </citation>
    <scope>NUCLEOTIDE SEQUENCE [LARGE SCALE GENOMIC DNA]</scope>
    <source>
        <strain evidence="7">DSM 14429 / JCM 11212 / NBRC 100878 / IC-017</strain>
    </source>
</reference>
<dbReference type="Proteomes" id="UP000006681">
    <property type="component" value="Chromosome"/>
</dbReference>
<sequence length="746" mass="81349">MNYIINIRPRQVIKDFIRLTNKGPTSDFWHSGVVEEIREMAMHGRPIRVFRRGVRRFRILDNVDFGIDEIRLVGNERGRASLTSFIGGIEVSAPIYLADMSFGSLAGVPNVVEAELADELMLISGTGEGGLHPEVARHRRIFVQWASARFGVDINTLMAGMGIVIKIGQGAKPGIGGHLPGSKVTSVISQVRRIPVGVDALSPAPHHDIYSIEDLKQRIDALKEATGKPVFVKIAATNYTPYIVTGIARMGADGVIIDGHGAGTGATPLVVRDNVGIPIELAVASADRMLREEGLRDRITLIASGRVSTADDAAKLMALGADAIALGTALLISMGCAMARTCHRGNCPAGITSKIADGSVIVDYEFALRSSRNFLVAFMEELRLILDHLGIDDVRRLVGRRDLLRGHCIDEVTARVLGIKSVNCDTGDGDITSKGDVWTPDYSIYVTQLVRSGDVVIVSMGSNGPPEVEPPKRLIDWLRFDGAQVTKPAIDPYREDIDVSTILAGGRLWLSMPVIIKPPRTWDDDLIKAAKFVVRANSVMIDLEGVDVTDNKHLMRVMWDRYVNGLGALVIDHAGRVGSGIDVPTYLKVTGVDEVSNAVNELVRGVSRFSGVIIDVSDDHPEAILVRLDLELRRRGVRDYVDLIIHMPSVRSSGDIVKLVALGADAVIISGFVERALHGYESIEDFRLRLMRFLTGIKREIAQLLGAAGIYSLQSIIGNRELLRALSGRVRDMLMVKLAGEDVLYR</sequence>
<gene>
    <name evidence="6" type="ordered locus">Vdis_0681</name>
</gene>
<protein>
    <recommendedName>
        <fullName evidence="3">Archaeal glutamate synthase [NADPH]</fullName>
        <ecNumber evidence="3">1.4.1.13</ecNumber>
    </recommendedName>
</protein>
<evidence type="ECO:0000259" key="4">
    <source>
        <dbReference type="Pfam" id="PF01645"/>
    </source>
</evidence>
<dbReference type="eggNOG" id="arCOG00619">
    <property type="taxonomic scope" value="Archaea"/>
</dbReference>
<dbReference type="PIRSF" id="PIRSF500061">
    <property type="entry name" value="GOGAT_lg2_archl"/>
    <property type="match status" value="1"/>
</dbReference>
<dbReference type="PANTHER" id="PTHR43819">
    <property type="entry name" value="ARCHAEAL-TYPE GLUTAMATE SYNTHASE [NADPH]"/>
    <property type="match status" value="1"/>
</dbReference>
<feature type="domain" description="Glutamate synthase" evidence="4">
    <location>
        <begin position="89"/>
        <end position="391"/>
    </location>
</feature>
<evidence type="ECO:0000313" key="6">
    <source>
        <dbReference type="EMBL" id="ADN50076.1"/>
    </source>
</evidence>
<dbReference type="OrthoDB" id="2837at2157"/>
<evidence type="ECO:0000313" key="7">
    <source>
        <dbReference type="Proteomes" id="UP000006681"/>
    </source>
</evidence>
<keyword evidence="3" id="KW-0285">Flavoprotein</keyword>
<dbReference type="CDD" id="cd02808">
    <property type="entry name" value="GltS_FMN"/>
    <property type="match status" value="1"/>
</dbReference>
<dbReference type="EC" id="1.4.1.13" evidence="3"/>
<comment type="cofactor">
    <cofactor evidence="3">
        <name>FMN</name>
        <dbReference type="ChEBI" id="CHEBI:58210"/>
    </cofactor>
</comment>
<dbReference type="PIRSF" id="PIRSF006429">
    <property type="entry name" value="GOGAT_lg_2"/>
    <property type="match status" value="1"/>
</dbReference>
<keyword evidence="2 3" id="KW-0560">Oxidoreductase</keyword>
<evidence type="ECO:0000259" key="5">
    <source>
        <dbReference type="Pfam" id="PF04898"/>
    </source>
</evidence>
<dbReference type="InterPro" id="IPR043578">
    <property type="entry name" value="GltB_archl_type"/>
</dbReference>
<accession>E1QNA6</accession>
<keyword evidence="3" id="KW-0028">Amino-acid biosynthesis</keyword>
<dbReference type="KEGG" id="vdi:Vdis_0681"/>
<dbReference type="InterPro" id="IPR013785">
    <property type="entry name" value="Aldolase_TIM"/>
</dbReference>
<feature type="domain" description="Glutamate synthase central-N" evidence="5">
    <location>
        <begin position="442"/>
        <end position="502"/>
    </location>
</feature>
<evidence type="ECO:0000256" key="2">
    <source>
        <dbReference type="ARBA" id="ARBA00023002"/>
    </source>
</evidence>
<dbReference type="Pfam" id="PF01645">
    <property type="entry name" value="Glu_synthase"/>
    <property type="match status" value="1"/>
</dbReference>
<dbReference type="InterPro" id="IPR006982">
    <property type="entry name" value="Glu_synth_centr_N"/>
</dbReference>
<keyword evidence="3" id="KW-0521">NADP</keyword>
<dbReference type="GO" id="GO:0006537">
    <property type="term" value="P:glutamate biosynthetic process"/>
    <property type="evidence" value="ECO:0007669"/>
    <property type="project" value="UniProtKB-KW"/>
</dbReference>
<dbReference type="InterPro" id="IPR024188">
    <property type="entry name" value="GltB"/>
</dbReference>
<dbReference type="Pfam" id="PF04898">
    <property type="entry name" value="Glu_syn_central"/>
    <property type="match status" value="1"/>
</dbReference>
<evidence type="ECO:0000256" key="3">
    <source>
        <dbReference type="PIRNR" id="PIRNR006429"/>
    </source>
</evidence>
<evidence type="ECO:0000256" key="1">
    <source>
        <dbReference type="ARBA" id="ARBA00009716"/>
    </source>
</evidence>
<dbReference type="HOGENOM" id="CLU_398833_0_0_2"/>
<name>E1QNA6_VULDI</name>
<dbReference type="AlphaFoldDB" id="E1QNA6"/>
<comment type="catalytic activity">
    <reaction evidence="3">
        <text>2 L-glutamate + NADP(+) = L-glutamine + 2-oxoglutarate + NADPH + H(+)</text>
        <dbReference type="Rhea" id="RHEA:15501"/>
        <dbReference type="ChEBI" id="CHEBI:15378"/>
        <dbReference type="ChEBI" id="CHEBI:16810"/>
        <dbReference type="ChEBI" id="CHEBI:29985"/>
        <dbReference type="ChEBI" id="CHEBI:57783"/>
        <dbReference type="ChEBI" id="CHEBI:58349"/>
        <dbReference type="ChEBI" id="CHEBI:58359"/>
        <dbReference type="EC" id="1.4.1.13"/>
    </reaction>
</comment>
<dbReference type="EMBL" id="CP002100">
    <property type="protein sequence ID" value="ADN50076.1"/>
    <property type="molecule type" value="Genomic_DNA"/>
</dbReference>
<keyword evidence="7" id="KW-1185">Reference proteome</keyword>
<organism evidence="6 7">
    <name type="scientific">Vulcanisaeta distributa (strain DSM 14429 / JCM 11212 / NBRC 100878 / IC-017)</name>
    <dbReference type="NCBI Taxonomy" id="572478"/>
    <lineage>
        <taxon>Archaea</taxon>
        <taxon>Thermoproteota</taxon>
        <taxon>Thermoprotei</taxon>
        <taxon>Thermoproteales</taxon>
        <taxon>Thermoproteaceae</taxon>
        <taxon>Vulcanisaeta</taxon>
    </lineage>
</organism>
<dbReference type="GO" id="GO:0004355">
    <property type="term" value="F:glutamate synthase (NADPH) activity"/>
    <property type="evidence" value="ECO:0007669"/>
    <property type="project" value="UniProtKB-EC"/>
</dbReference>
<proteinExistence type="inferred from homology"/>
<dbReference type="PANTHER" id="PTHR43819:SF1">
    <property type="entry name" value="ARCHAEAL-TYPE GLUTAMATE SYNTHASE [NADPH]"/>
    <property type="match status" value="1"/>
</dbReference>
<dbReference type="InterPro" id="IPR002932">
    <property type="entry name" value="Glu_synthdom"/>
</dbReference>
<keyword evidence="3" id="KW-0288">FMN</keyword>
<keyword evidence="3" id="KW-0314">Glutamate biosynthesis</keyword>
<dbReference type="Gene3D" id="3.20.20.70">
    <property type="entry name" value="Aldolase class I"/>
    <property type="match status" value="3"/>
</dbReference>
<dbReference type="SUPFAM" id="SSF51395">
    <property type="entry name" value="FMN-linked oxidoreductases"/>
    <property type="match status" value="3"/>
</dbReference>
<dbReference type="STRING" id="572478.Vdis_0681"/>
<comment type="similarity">
    <text evidence="1 3">Belongs to the glutamate synthase family.</text>
</comment>
<reference evidence="6 7" key="1">
    <citation type="journal article" date="2010" name="Stand. Genomic Sci.">
        <title>Complete genome sequence of Vulcanisaeta distributa type strain (IC-017).</title>
        <authorList>
            <person name="Mavromatis K."/>
            <person name="Sikorski J."/>
            <person name="Pabst E."/>
            <person name="Teshima H."/>
            <person name="Lapidus A."/>
            <person name="Lucas S."/>
            <person name="Nolan M."/>
            <person name="Glavina Del Rio T."/>
            <person name="Cheng J.F."/>
            <person name="Bruce D."/>
            <person name="Goodwin L."/>
            <person name="Pitluck S."/>
            <person name="Liolios K."/>
            <person name="Ivanova N."/>
            <person name="Mikhailova N."/>
            <person name="Pati A."/>
            <person name="Chen A."/>
            <person name="Palaniappan K."/>
            <person name="Land M."/>
            <person name="Hauser L."/>
            <person name="Chang Y.J."/>
            <person name="Jeffries C.D."/>
            <person name="Rohde M."/>
            <person name="Spring S."/>
            <person name="Goker M."/>
            <person name="Wirth R."/>
            <person name="Woyke T."/>
            <person name="Bristow J."/>
            <person name="Eisen J.A."/>
            <person name="Markowitz V."/>
            <person name="Hugenholtz P."/>
            <person name="Klenk H.P."/>
            <person name="Kyrpides N.C."/>
        </authorList>
    </citation>
    <scope>NUCLEOTIDE SEQUENCE [LARGE SCALE GENOMIC DNA]</scope>
    <source>
        <strain evidence="7">DSM 14429 / JCM 11212 / NBRC 100878 / IC-017</strain>
    </source>
</reference>